<evidence type="ECO:0000256" key="1">
    <source>
        <dbReference type="SAM" id="MobiDB-lite"/>
    </source>
</evidence>
<organism evidence="2 3">
    <name type="scientific">Eumeta variegata</name>
    <name type="common">Bagworm moth</name>
    <name type="synonym">Eumeta japonica</name>
    <dbReference type="NCBI Taxonomy" id="151549"/>
    <lineage>
        <taxon>Eukaryota</taxon>
        <taxon>Metazoa</taxon>
        <taxon>Ecdysozoa</taxon>
        <taxon>Arthropoda</taxon>
        <taxon>Hexapoda</taxon>
        <taxon>Insecta</taxon>
        <taxon>Pterygota</taxon>
        <taxon>Neoptera</taxon>
        <taxon>Endopterygota</taxon>
        <taxon>Lepidoptera</taxon>
        <taxon>Glossata</taxon>
        <taxon>Ditrysia</taxon>
        <taxon>Tineoidea</taxon>
        <taxon>Psychidae</taxon>
        <taxon>Oiketicinae</taxon>
        <taxon>Eumeta</taxon>
    </lineage>
</organism>
<comment type="caution">
    <text evidence="2">The sequence shown here is derived from an EMBL/GenBank/DDBJ whole genome shotgun (WGS) entry which is preliminary data.</text>
</comment>
<dbReference type="Proteomes" id="UP000299102">
    <property type="component" value="Unassembled WGS sequence"/>
</dbReference>
<keyword evidence="3" id="KW-1185">Reference proteome</keyword>
<evidence type="ECO:0000313" key="3">
    <source>
        <dbReference type="Proteomes" id="UP000299102"/>
    </source>
</evidence>
<proteinExistence type="predicted"/>
<feature type="compositionally biased region" description="Basic and acidic residues" evidence="1">
    <location>
        <begin position="266"/>
        <end position="286"/>
    </location>
</feature>
<sequence length="286" mass="32803">MAWSHWEKTIREAKEKTGRRYYKNSWKNWMSIARDRQKREQDGIESHRFHPCRSNVGPNPQSLVVVPASPCSGTHIPLNRLERINYECKYIAADKQEHWNNTADQEIAKGSVRGKKDSSPSKHDVRSIIKYMLRRAKQTGEQDSAKERVYTIYKEPTGVDAYLPYSSFYGYSDLARDLINTEINAKLQAYCEDFAVRICSARALFKPRTGCEKLRLPHASTRGIRRKLLWREACADLLNDTSLAKSVRRFTSLRTGLTALAAQEAESQKEVSDKDNAGPCLDSKDR</sequence>
<dbReference type="AlphaFoldDB" id="A0A4C1VJ77"/>
<reference evidence="2 3" key="1">
    <citation type="journal article" date="2019" name="Commun. Biol.">
        <title>The bagworm genome reveals a unique fibroin gene that provides high tensile strength.</title>
        <authorList>
            <person name="Kono N."/>
            <person name="Nakamura H."/>
            <person name="Ohtoshi R."/>
            <person name="Tomita M."/>
            <person name="Numata K."/>
            <person name="Arakawa K."/>
        </authorList>
    </citation>
    <scope>NUCLEOTIDE SEQUENCE [LARGE SCALE GENOMIC DNA]</scope>
</reference>
<feature type="region of interest" description="Disordered" evidence="1">
    <location>
        <begin position="263"/>
        <end position="286"/>
    </location>
</feature>
<dbReference type="EMBL" id="BGZK01000347">
    <property type="protein sequence ID" value="GBP38347.1"/>
    <property type="molecule type" value="Genomic_DNA"/>
</dbReference>
<accession>A0A4C1VJ77</accession>
<name>A0A4C1VJ77_EUMVA</name>
<gene>
    <name evidence="2" type="ORF">EVAR_36299_1</name>
</gene>
<protein>
    <submittedName>
        <fullName evidence="2">Uncharacterized protein</fullName>
    </submittedName>
</protein>
<evidence type="ECO:0000313" key="2">
    <source>
        <dbReference type="EMBL" id="GBP38347.1"/>
    </source>
</evidence>